<evidence type="ECO:0000256" key="11">
    <source>
        <dbReference type="ARBA" id="ARBA00023667"/>
    </source>
</evidence>
<evidence type="ECO:0000313" key="14">
    <source>
        <dbReference type="EMBL" id="KAE9630691.1"/>
    </source>
</evidence>
<evidence type="ECO:0000313" key="15">
    <source>
        <dbReference type="Proteomes" id="UP000483018"/>
    </source>
</evidence>
<keyword evidence="15" id="KW-1185">Reference proteome</keyword>
<reference evidence="14 15" key="1">
    <citation type="submission" date="2019-12" db="EMBL/GenBank/DDBJ databases">
        <title>Defluviitalea raffinosedens, isolated from a biogas fermenter, genome sequencing and characterization.</title>
        <authorList>
            <person name="Rettenmaier R."/>
            <person name="Schneider M."/>
            <person name="Neuhaus K."/>
            <person name="Liebl W."/>
            <person name="Zverlov V."/>
        </authorList>
    </citation>
    <scope>NUCLEOTIDE SEQUENCE [LARGE SCALE GENOMIC DNA]</scope>
    <source>
        <strain evidence="14 15">249c-K6</strain>
    </source>
</reference>
<sequence length="184" mass="21747">MAKLIKRITAIVVIFTILFISLYCFTSKALFLTLAITFGTTSYHFVMRLLVAYFYNSFINNKINYRNKWFSVSVREQQFYEKLGIKKWKNKMPTYDPRGFDVKNHSLDEIAQTMCQAELGHETIVLLSFLPILAGRWFGAYPVFIVTSVMAAIFDSIFVIMQRYNRPRLIKLMEKRKETKHIWK</sequence>
<protein>
    <recommendedName>
        <fullName evidence="11">Glycosyl-4,4'-diaponeurosporenoate acyltransferase</fullName>
    </recommendedName>
</protein>
<dbReference type="EMBL" id="WSLF01000014">
    <property type="protein sequence ID" value="KAE9630691.1"/>
    <property type="molecule type" value="Genomic_DNA"/>
</dbReference>
<comment type="function">
    <text evidence="12">Catalyzes the acylation of glycosyl-4,4'-diaponeurosporenoate, i.e. the esterification of glucose at the C6'' position with the carboxyl group of the C(15) fatty acid 12-methyltetradecanoic acid, to yield staphyloxanthin. This is the last step in the biosynthesis of this orange pigment, present in most staphylococci strains.</text>
</comment>
<keyword evidence="3" id="KW-0808">Transferase</keyword>
<keyword evidence="7 13" id="KW-0472">Membrane</keyword>
<feature type="transmembrane region" description="Helical" evidence="13">
    <location>
        <begin position="144"/>
        <end position="161"/>
    </location>
</feature>
<evidence type="ECO:0000256" key="1">
    <source>
        <dbReference type="ARBA" id="ARBA00004162"/>
    </source>
</evidence>
<comment type="caution">
    <text evidence="14">The sequence shown here is derived from an EMBL/GenBank/DDBJ whole genome shotgun (WGS) entry which is preliminary data.</text>
</comment>
<evidence type="ECO:0000256" key="13">
    <source>
        <dbReference type="SAM" id="Phobius"/>
    </source>
</evidence>
<evidence type="ECO:0000256" key="9">
    <source>
        <dbReference type="ARBA" id="ARBA00023588"/>
    </source>
</evidence>
<evidence type="ECO:0000256" key="6">
    <source>
        <dbReference type="ARBA" id="ARBA00022989"/>
    </source>
</evidence>
<comment type="pathway">
    <text evidence="9">Carotenoid biosynthesis; staphyloxanthin biosynthesis; staphyloxanthin from farnesyl diphosphate: step 5/5.</text>
</comment>
<evidence type="ECO:0000256" key="12">
    <source>
        <dbReference type="ARBA" id="ARBA00025324"/>
    </source>
</evidence>
<evidence type="ECO:0000256" key="7">
    <source>
        <dbReference type="ARBA" id="ARBA00023136"/>
    </source>
</evidence>
<evidence type="ECO:0000256" key="2">
    <source>
        <dbReference type="ARBA" id="ARBA00022475"/>
    </source>
</evidence>
<gene>
    <name evidence="14" type="ORF">GND95_12295</name>
</gene>
<dbReference type="OrthoDB" id="3783432at2"/>
<evidence type="ECO:0000256" key="8">
    <source>
        <dbReference type="ARBA" id="ARBA00023315"/>
    </source>
</evidence>
<evidence type="ECO:0000256" key="3">
    <source>
        <dbReference type="ARBA" id="ARBA00022679"/>
    </source>
</evidence>
<proteinExistence type="inferred from homology"/>
<dbReference type="GO" id="GO:0005886">
    <property type="term" value="C:plasma membrane"/>
    <property type="evidence" value="ECO:0007669"/>
    <property type="project" value="UniProtKB-SubCell"/>
</dbReference>
<keyword evidence="4 13" id="KW-0812">Transmembrane</keyword>
<dbReference type="UniPathway" id="UPA00029">
    <property type="reaction ID" value="UER00560"/>
</dbReference>
<evidence type="ECO:0000256" key="4">
    <source>
        <dbReference type="ARBA" id="ARBA00022692"/>
    </source>
</evidence>
<dbReference type="Pfam" id="PF18927">
    <property type="entry name" value="CrtO"/>
    <property type="match status" value="1"/>
</dbReference>
<name>A0A7C8LGQ1_9FIRM</name>
<dbReference type="GO" id="GO:0016746">
    <property type="term" value="F:acyltransferase activity"/>
    <property type="evidence" value="ECO:0007669"/>
    <property type="project" value="UniProtKB-KW"/>
</dbReference>
<accession>A0A7C8LGQ1</accession>
<comment type="subcellular location">
    <subcellularLocation>
        <location evidence="1">Cell membrane</location>
        <topology evidence="1">Single-pass membrane protein</topology>
    </subcellularLocation>
</comment>
<evidence type="ECO:0000256" key="10">
    <source>
        <dbReference type="ARBA" id="ARBA00023603"/>
    </source>
</evidence>
<keyword evidence="6 13" id="KW-1133">Transmembrane helix</keyword>
<evidence type="ECO:0000256" key="5">
    <source>
        <dbReference type="ARBA" id="ARBA00022729"/>
    </source>
</evidence>
<dbReference type="AlphaFoldDB" id="A0A7C8LGQ1"/>
<feature type="transmembrane region" description="Helical" evidence="13">
    <location>
        <begin position="12"/>
        <end position="36"/>
    </location>
</feature>
<comment type="similarity">
    <text evidence="10">Belongs to the acyltransferase CrtO family.</text>
</comment>
<keyword evidence="8" id="KW-0012">Acyltransferase</keyword>
<keyword evidence="5" id="KW-0732">Signal</keyword>
<dbReference type="Proteomes" id="UP000483018">
    <property type="component" value="Unassembled WGS sequence"/>
</dbReference>
<keyword evidence="2" id="KW-1003">Cell membrane</keyword>
<dbReference type="RefSeq" id="WP_158741448.1">
    <property type="nucleotide sequence ID" value="NZ_JAFBEP010000014.1"/>
</dbReference>
<dbReference type="InterPro" id="IPR044021">
    <property type="entry name" value="CrtO"/>
</dbReference>
<organism evidence="14 15">
    <name type="scientific">Defluviitalea raffinosedens</name>
    <dbReference type="NCBI Taxonomy" id="1450156"/>
    <lineage>
        <taxon>Bacteria</taxon>
        <taxon>Bacillati</taxon>
        <taxon>Bacillota</taxon>
        <taxon>Clostridia</taxon>
        <taxon>Lachnospirales</taxon>
        <taxon>Defluviitaleaceae</taxon>
        <taxon>Defluviitalea</taxon>
    </lineage>
</organism>